<evidence type="ECO:0000313" key="1">
    <source>
        <dbReference type="EMBL" id="MBP2247831.1"/>
    </source>
</evidence>
<comment type="caution">
    <text evidence="1">The sequence shown here is derived from an EMBL/GenBank/DDBJ whole genome shotgun (WGS) entry which is preliminary data.</text>
</comment>
<dbReference type="Proteomes" id="UP000810207">
    <property type="component" value="Unassembled WGS sequence"/>
</dbReference>
<protein>
    <submittedName>
        <fullName evidence="1">Uncharacterized protein</fullName>
    </submittedName>
</protein>
<accession>A0ABS4RY63</accession>
<gene>
    <name evidence="1" type="ORF">J2Z28_004500</name>
</gene>
<sequence>MVHLPERLTAAPGAQQLAPSVPWQHAILLGLPRSLPLVIIRLNIIELILHVRPLNFRYIYKNRVMYSIRYVNKSNVQLS</sequence>
<organism evidence="1 2">
    <name type="scientific">Paenibacillus xylanexedens</name>
    <dbReference type="NCBI Taxonomy" id="528191"/>
    <lineage>
        <taxon>Bacteria</taxon>
        <taxon>Bacillati</taxon>
        <taxon>Bacillota</taxon>
        <taxon>Bacilli</taxon>
        <taxon>Bacillales</taxon>
        <taxon>Paenibacillaceae</taxon>
        <taxon>Paenibacillus</taxon>
    </lineage>
</organism>
<name>A0ABS4RY63_PAEXY</name>
<proteinExistence type="predicted"/>
<keyword evidence="2" id="KW-1185">Reference proteome</keyword>
<reference evidence="1 2" key="1">
    <citation type="submission" date="2021-03" db="EMBL/GenBank/DDBJ databases">
        <title>Genomic Encyclopedia of Type Strains, Phase IV (KMG-IV): sequencing the most valuable type-strain genomes for metagenomic binning, comparative biology and taxonomic classification.</title>
        <authorList>
            <person name="Goeker M."/>
        </authorList>
    </citation>
    <scope>NUCLEOTIDE SEQUENCE [LARGE SCALE GENOMIC DNA]</scope>
    <source>
        <strain evidence="1 2">DSM 21292</strain>
    </source>
</reference>
<dbReference type="EMBL" id="JAGIKV010000018">
    <property type="protein sequence ID" value="MBP2247831.1"/>
    <property type="molecule type" value="Genomic_DNA"/>
</dbReference>
<evidence type="ECO:0000313" key="2">
    <source>
        <dbReference type="Proteomes" id="UP000810207"/>
    </source>
</evidence>